<dbReference type="PANTHER" id="PTHR47642:SF5">
    <property type="entry name" value="ATP-DEPENDENT DNA HELICASE"/>
    <property type="match status" value="1"/>
</dbReference>
<reference evidence="12 13" key="1">
    <citation type="journal article" date="2024" name="IMA Fungus">
        <title>Apiospora arundinis, a panoply of carbohydrate-active enzymes and secondary metabolites.</title>
        <authorList>
            <person name="Sorensen T."/>
            <person name="Petersen C."/>
            <person name="Muurmann A.T."/>
            <person name="Christiansen J.V."/>
            <person name="Brundto M.L."/>
            <person name="Overgaard C.K."/>
            <person name="Boysen A.T."/>
            <person name="Wollenberg R.D."/>
            <person name="Larsen T.O."/>
            <person name="Sorensen J.L."/>
            <person name="Nielsen K.L."/>
            <person name="Sondergaard T.E."/>
        </authorList>
    </citation>
    <scope>NUCLEOTIDE SEQUENCE [LARGE SCALE GENOMIC DNA]</scope>
    <source>
        <strain evidence="12 13">AAU 773</strain>
    </source>
</reference>
<name>A0ABR2IYA1_9PEZI</name>
<dbReference type="InterPro" id="IPR010285">
    <property type="entry name" value="DNA_helicase_pif1-like_DEAD"/>
</dbReference>
<dbReference type="SMART" id="SM00382">
    <property type="entry name" value="AAA"/>
    <property type="match status" value="1"/>
</dbReference>
<evidence type="ECO:0000259" key="11">
    <source>
        <dbReference type="SMART" id="SM00382"/>
    </source>
</evidence>
<evidence type="ECO:0000256" key="9">
    <source>
        <dbReference type="RuleBase" id="RU363044"/>
    </source>
</evidence>
<dbReference type="Pfam" id="PF21530">
    <property type="entry name" value="Pif1_2B_dom"/>
    <property type="match status" value="1"/>
</dbReference>
<dbReference type="InterPro" id="IPR003593">
    <property type="entry name" value="AAA+_ATPase"/>
</dbReference>
<dbReference type="InterPro" id="IPR003840">
    <property type="entry name" value="DNA_helicase_dom"/>
</dbReference>
<dbReference type="PANTHER" id="PTHR47642">
    <property type="entry name" value="ATP-DEPENDENT DNA HELICASE"/>
    <property type="match status" value="1"/>
</dbReference>
<dbReference type="EMBL" id="JAPCWZ010000004">
    <property type="protein sequence ID" value="KAK8869216.1"/>
    <property type="molecule type" value="Genomic_DNA"/>
</dbReference>
<evidence type="ECO:0000256" key="7">
    <source>
        <dbReference type="ARBA" id="ARBA00023204"/>
    </source>
</evidence>
<evidence type="ECO:0000256" key="1">
    <source>
        <dbReference type="ARBA" id="ARBA00022741"/>
    </source>
</evidence>
<feature type="compositionally biased region" description="Low complexity" evidence="10">
    <location>
        <begin position="760"/>
        <end position="771"/>
    </location>
</feature>
<evidence type="ECO:0000256" key="6">
    <source>
        <dbReference type="ARBA" id="ARBA00023125"/>
    </source>
</evidence>
<proteinExistence type="inferred from homology"/>
<keyword evidence="7 9" id="KW-0234">DNA repair</keyword>
<dbReference type="InterPro" id="IPR051055">
    <property type="entry name" value="PIF1_helicase"/>
</dbReference>
<dbReference type="Gene3D" id="3.40.50.300">
    <property type="entry name" value="P-loop containing nucleotide triphosphate hydrolases"/>
    <property type="match status" value="2"/>
</dbReference>
<evidence type="ECO:0000313" key="12">
    <source>
        <dbReference type="EMBL" id="KAK8869216.1"/>
    </source>
</evidence>
<dbReference type="EC" id="5.6.2.3" evidence="9"/>
<comment type="catalytic activity">
    <reaction evidence="9">
        <text>ATP + H2O = ADP + phosphate + H(+)</text>
        <dbReference type="Rhea" id="RHEA:13065"/>
        <dbReference type="ChEBI" id="CHEBI:15377"/>
        <dbReference type="ChEBI" id="CHEBI:15378"/>
        <dbReference type="ChEBI" id="CHEBI:30616"/>
        <dbReference type="ChEBI" id="CHEBI:43474"/>
        <dbReference type="ChEBI" id="CHEBI:456216"/>
        <dbReference type="EC" id="5.6.2.3"/>
    </reaction>
</comment>
<evidence type="ECO:0000256" key="4">
    <source>
        <dbReference type="ARBA" id="ARBA00022806"/>
    </source>
</evidence>
<dbReference type="Pfam" id="PF05970">
    <property type="entry name" value="PIF1"/>
    <property type="match status" value="1"/>
</dbReference>
<feature type="region of interest" description="Disordered" evidence="10">
    <location>
        <begin position="760"/>
        <end position="786"/>
    </location>
</feature>
<evidence type="ECO:0000313" key="13">
    <source>
        <dbReference type="Proteomes" id="UP001390339"/>
    </source>
</evidence>
<organism evidence="12 13">
    <name type="scientific">Apiospora arundinis</name>
    <dbReference type="NCBI Taxonomy" id="335852"/>
    <lineage>
        <taxon>Eukaryota</taxon>
        <taxon>Fungi</taxon>
        <taxon>Dikarya</taxon>
        <taxon>Ascomycota</taxon>
        <taxon>Pezizomycotina</taxon>
        <taxon>Sordariomycetes</taxon>
        <taxon>Xylariomycetidae</taxon>
        <taxon>Amphisphaeriales</taxon>
        <taxon>Apiosporaceae</taxon>
        <taxon>Apiospora</taxon>
    </lineage>
</organism>
<dbReference type="Proteomes" id="UP001390339">
    <property type="component" value="Unassembled WGS sequence"/>
</dbReference>
<evidence type="ECO:0000256" key="2">
    <source>
        <dbReference type="ARBA" id="ARBA00022763"/>
    </source>
</evidence>
<accession>A0ABR2IYA1</accession>
<dbReference type="InterPro" id="IPR027417">
    <property type="entry name" value="P-loop_NTPase"/>
</dbReference>
<keyword evidence="9" id="KW-0233">DNA recombination</keyword>
<feature type="compositionally biased region" description="Polar residues" evidence="10">
    <location>
        <begin position="108"/>
        <end position="118"/>
    </location>
</feature>
<evidence type="ECO:0000256" key="10">
    <source>
        <dbReference type="SAM" id="MobiDB-lite"/>
    </source>
</evidence>
<feature type="domain" description="AAA+ ATPase" evidence="11">
    <location>
        <begin position="173"/>
        <end position="325"/>
    </location>
</feature>
<keyword evidence="1 9" id="KW-0547">Nucleotide-binding</keyword>
<dbReference type="SUPFAM" id="SSF52540">
    <property type="entry name" value="P-loop containing nucleoside triphosphate hydrolases"/>
    <property type="match status" value="2"/>
</dbReference>
<sequence>MTRYYRLVEKAKALSSISRRVPCKPQGTAPSPSSSKRRWLEVVPDSSPSDSRRDQIQGLLSAKALSGATVNPPVRPLGLPSRPFIRAPGNLCQPTEETYDGDLVKQESFTPSLGQDSSPSPPERGFGWRNVEKPVFEPIPSLHVLRSPLFEPSIDTEPVLCPEQAALVDLICAGRNVFYTGSAGCGKSTVLRAFTKRLKEMGKQVHVLAPTGRAALQVNGTTTWTYAGWTPGSHKKPLEELQKSAHSKFVWKRFNKTDVLVIDEISMVENLHFERLNKVMQDALYDPNLTVQKPFGGVQIVVTGDFCQLPPIRPFQHCMECGKELVEVYHKGEPFYSCPTSHHPVWRDEDKWAFSSNAWNQCDFVHVDLRTIHRQNDLTFIRILNKCRIGDTLTESEKQLLMDHPCNVQHATELFATRDEVAQVNQRQFKKLQALNHTYWARDTFKWQKRKHPLLSRKAIRKAIGPNGHQPLSALDDHRFDQCVELKKGMLVVLLTNLSLRLGLCNGSQGIVCGFVPYEKDKLPAVHGEHAHVKESEIKSYIEGPGAEFKVWPVVQFHNGIRCVIHAECSINELGDEKPYSLLSRTQIPLAPAWAMTIHKSQGLTLDRVIVNLSKAFEVGQVYVALSRATGLEGLKIKGDVAGLEVGIGGDRRVQRFLREHFGSFNGANTLADGAQRRYKPTPGYPGNKACTLAFREGDEHVAQSNIARRGARQAWETRRDANEEAKPEKGEWRGVITSSLGAGRIYLADYQRAADQVAAEDAAPGTGDPGAARERVGGLAHPGEL</sequence>
<gene>
    <name evidence="12" type="ORF">PGQ11_007794</name>
</gene>
<evidence type="ECO:0000256" key="5">
    <source>
        <dbReference type="ARBA" id="ARBA00022840"/>
    </source>
</evidence>
<evidence type="ECO:0000256" key="3">
    <source>
        <dbReference type="ARBA" id="ARBA00022801"/>
    </source>
</evidence>
<feature type="region of interest" description="Disordered" evidence="10">
    <location>
        <begin position="19"/>
        <end position="54"/>
    </location>
</feature>
<evidence type="ECO:0000256" key="8">
    <source>
        <dbReference type="ARBA" id="ARBA00023235"/>
    </source>
</evidence>
<comment type="caution">
    <text evidence="12">The sequence shown here is derived from an EMBL/GenBank/DDBJ whole genome shotgun (WGS) entry which is preliminary data.</text>
</comment>
<keyword evidence="3 9" id="KW-0378">Hydrolase</keyword>
<feature type="region of interest" description="Disordered" evidence="10">
    <location>
        <begin position="108"/>
        <end position="127"/>
    </location>
</feature>
<keyword evidence="6" id="KW-0238">DNA-binding</keyword>
<keyword evidence="2 9" id="KW-0227">DNA damage</keyword>
<dbReference type="CDD" id="cd18809">
    <property type="entry name" value="SF1_C_RecD"/>
    <property type="match status" value="1"/>
</dbReference>
<keyword evidence="13" id="KW-1185">Reference proteome</keyword>
<dbReference type="GO" id="GO:0004386">
    <property type="term" value="F:helicase activity"/>
    <property type="evidence" value="ECO:0007669"/>
    <property type="project" value="UniProtKB-KW"/>
</dbReference>
<keyword evidence="8" id="KW-0413">Isomerase</keyword>
<dbReference type="Pfam" id="PF02689">
    <property type="entry name" value="Herpes_Helicase"/>
    <property type="match status" value="1"/>
</dbReference>
<keyword evidence="5 9" id="KW-0067">ATP-binding</keyword>
<dbReference type="InterPro" id="IPR049163">
    <property type="entry name" value="Pif1-like_2B_dom"/>
</dbReference>
<comment type="similarity">
    <text evidence="9">Belongs to the helicase family.</text>
</comment>
<comment type="cofactor">
    <cofactor evidence="9">
        <name>Mg(2+)</name>
        <dbReference type="ChEBI" id="CHEBI:18420"/>
    </cofactor>
</comment>
<protein>
    <recommendedName>
        <fullName evidence="9">ATP-dependent DNA helicase</fullName>
        <ecNumber evidence="9">5.6.2.3</ecNumber>
    </recommendedName>
</protein>
<keyword evidence="4 9" id="KW-0347">Helicase</keyword>